<evidence type="ECO:0000256" key="16">
    <source>
        <dbReference type="ARBA" id="ARBA00049551"/>
    </source>
</evidence>
<keyword evidence="11 17" id="KW-1133">Transmembrane helix</keyword>
<comment type="function">
    <text evidence="1">Core subunit of the mitochondrial membrane respiratory chain NADH dehydrogenase (Complex I) that is believed to belong to the minimal assembly required for catalysis. Complex I functions in the transfer of electrons from NADH to the respiratory chain. The immediate electron acceptor for the enzyme is believed to be ubiquinone.</text>
</comment>
<dbReference type="PANTHER" id="PTHR43507:SF20">
    <property type="entry name" value="NADH-UBIQUINONE OXIDOREDUCTASE CHAIN 4"/>
    <property type="match status" value="1"/>
</dbReference>
<keyword evidence="9" id="KW-1278">Translocase</keyword>
<evidence type="ECO:0000256" key="5">
    <source>
        <dbReference type="ARBA" id="ARBA00021006"/>
    </source>
</evidence>
<dbReference type="Pfam" id="PF00361">
    <property type="entry name" value="Proton_antipo_M"/>
    <property type="match status" value="1"/>
</dbReference>
<dbReference type="GO" id="GO:0008137">
    <property type="term" value="F:NADH dehydrogenase (ubiquinone) activity"/>
    <property type="evidence" value="ECO:0007669"/>
    <property type="project" value="UniProtKB-UniRule"/>
</dbReference>
<feature type="transmembrane region" description="Helical" evidence="17">
    <location>
        <begin position="160"/>
        <end position="186"/>
    </location>
</feature>
<dbReference type="InterPro" id="IPR000260">
    <property type="entry name" value="NADH4_N"/>
</dbReference>
<evidence type="ECO:0000256" key="15">
    <source>
        <dbReference type="ARBA" id="ARBA00023136"/>
    </source>
</evidence>
<evidence type="ECO:0000256" key="3">
    <source>
        <dbReference type="ARBA" id="ARBA00009025"/>
    </source>
</evidence>
<feature type="transmembrane region" description="Helical" evidence="17">
    <location>
        <begin position="60"/>
        <end position="78"/>
    </location>
</feature>
<organism evidence="20">
    <name type="scientific">Ceratophysella communis</name>
    <dbReference type="NCBI Taxonomy" id="1519100"/>
    <lineage>
        <taxon>Eukaryota</taxon>
        <taxon>Metazoa</taxon>
        <taxon>Ecdysozoa</taxon>
        <taxon>Arthropoda</taxon>
        <taxon>Hexapoda</taxon>
        <taxon>Collembola</taxon>
        <taxon>Poduromorpha</taxon>
        <taxon>Poduroidea</taxon>
        <taxon>Hypogastruridae</taxon>
        <taxon>Ceratophysella</taxon>
    </lineage>
</organism>
<dbReference type="Pfam" id="PF01059">
    <property type="entry name" value="Oxidored_q5_N"/>
    <property type="match status" value="1"/>
</dbReference>
<feature type="transmembrane region" description="Helical" evidence="17">
    <location>
        <begin position="193"/>
        <end position="214"/>
    </location>
</feature>
<dbReference type="InterPro" id="IPR003918">
    <property type="entry name" value="NADH_UbQ_OxRdtase"/>
</dbReference>
<gene>
    <name evidence="20" type="primary">ND4</name>
</gene>
<comment type="catalytic activity">
    <reaction evidence="16 17">
        <text>a ubiquinone + NADH + 5 H(+)(in) = a ubiquinol + NAD(+) + 4 H(+)(out)</text>
        <dbReference type="Rhea" id="RHEA:29091"/>
        <dbReference type="Rhea" id="RHEA-COMP:9565"/>
        <dbReference type="Rhea" id="RHEA-COMP:9566"/>
        <dbReference type="ChEBI" id="CHEBI:15378"/>
        <dbReference type="ChEBI" id="CHEBI:16389"/>
        <dbReference type="ChEBI" id="CHEBI:17976"/>
        <dbReference type="ChEBI" id="CHEBI:57540"/>
        <dbReference type="ChEBI" id="CHEBI:57945"/>
        <dbReference type="EC" id="7.1.1.2"/>
    </reaction>
</comment>
<feature type="transmembrane region" description="Helical" evidence="17">
    <location>
        <begin position="255"/>
        <end position="277"/>
    </location>
</feature>
<dbReference type="GO" id="GO:0048039">
    <property type="term" value="F:ubiquinone binding"/>
    <property type="evidence" value="ECO:0007669"/>
    <property type="project" value="TreeGrafter"/>
</dbReference>
<evidence type="ECO:0000256" key="17">
    <source>
        <dbReference type="RuleBase" id="RU003297"/>
    </source>
</evidence>
<feature type="transmembrane region" description="Helical" evidence="17">
    <location>
        <begin position="283"/>
        <end position="304"/>
    </location>
</feature>
<feature type="transmembrane region" description="Helical" evidence="17">
    <location>
        <begin position="404"/>
        <end position="427"/>
    </location>
</feature>
<dbReference type="AlphaFoldDB" id="A0A6G6A5S6"/>
<feature type="transmembrane region" description="Helical" evidence="17">
    <location>
        <begin position="112"/>
        <end position="136"/>
    </location>
</feature>
<dbReference type="GeneID" id="44796846"/>
<dbReference type="CTD" id="4538"/>
<accession>A0A6G6A5S6</accession>
<comment type="subcellular location">
    <subcellularLocation>
        <location evidence="2 17">Mitochondrion membrane</location>
        <topology evidence="2 17">Multi-pass membrane protein</topology>
    </subcellularLocation>
</comment>
<dbReference type="PRINTS" id="PR01437">
    <property type="entry name" value="NUOXDRDTASE4"/>
</dbReference>
<evidence type="ECO:0000256" key="12">
    <source>
        <dbReference type="ARBA" id="ARBA00023027"/>
    </source>
</evidence>
<keyword evidence="13 17" id="KW-0830">Ubiquinone</keyword>
<dbReference type="RefSeq" id="YP_009740467.1">
    <property type="nucleotide sequence ID" value="NC_046523.1"/>
</dbReference>
<keyword evidence="8 17" id="KW-0812">Transmembrane</keyword>
<evidence type="ECO:0000256" key="7">
    <source>
        <dbReference type="ARBA" id="ARBA00022660"/>
    </source>
</evidence>
<comment type="similarity">
    <text evidence="3 17">Belongs to the complex I subunit 4 family.</text>
</comment>
<evidence type="ECO:0000256" key="11">
    <source>
        <dbReference type="ARBA" id="ARBA00022989"/>
    </source>
</evidence>
<sequence length="428" mass="47412">MFVVLVYMMGFLSLAEEVKYLGFNFFTDTLSFSLCVLTVWLSVLMLVSSNIFVKVNTSKSLFGGLVLGLLLILMVSFFTSNYLMFYFFFEISLIPTLLIITGWGFQPERLQAGVYFMLYTLIASLPLLSSIVFYYYSYGSLGMNVNLMMGEEGFPGLKDWVSLVLSLSLIMAFLAKMPMFLVHLWLPKAHVEAPVAGSMILAGVLLKLGGYGVARVMPKFMSGVLSVSPYIIGLSLFGMLYVGFMCCRINDLKALVAYSSVAHMGLVLGGLFSGYYWGLIGGLMMMISHGISSSGLFCIVNMYYERSSSRSLFINKGLLGVMPIFSLMLFFLCAANVSAPPTINLLSEISLMISVLAYDLLMLLVFPVGSFLGAVFTFYLFSLSQHGKLGASNLNFYSVKVSDLHSLVLHVIPLNFLVLKSEIFFVWL</sequence>
<dbReference type="GO" id="GO:0015990">
    <property type="term" value="P:electron transport coupled proton transport"/>
    <property type="evidence" value="ECO:0007669"/>
    <property type="project" value="TreeGrafter"/>
</dbReference>
<keyword evidence="15 17" id="KW-0472">Membrane</keyword>
<dbReference type="InterPro" id="IPR001750">
    <property type="entry name" value="ND/Mrp_TM"/>
</dbReference>
<reference evidence="20" key="1">
    <citation type="journal article" date="2020" name="Mitochondrial DNA Part B Resour">
        <title>Complete mitochondrial genome of Pseudachorutes palmiensis (Collembola: Neanuridae).</title>
        <authorList>
            <person name="Dong J."/>
            <person name="Zhang F."/>
            <person name="Wang X."/>
        </authorList>
    </citation>
    <scope>NUCLEOTIDE SEQUENCE</scope>
</reference>
<keyword evidence="6 17" id="KW-0813">Transport</keyword>
<evidence type="ECO:0000259" key="19">
    <source>
        <dbReference type="Pfam" id="PF01059"/>
    </source>
</evidence>
<feature type="transmembrane region" description="Helical" evidence="17">
    <location>
        <begin position="220"/>
        <end position="243"/>
    </location>
</feature>
<dbReference type="GO" id="GO:0042773">
    <property type="term" value="P:ATP synthesis coupled electron transport"/>
    <property type="evidence" value="ECO:0007669"/>
    <property type="project" value="InterPro"/>
</dbReference>
<dbReference type="EMBL" id="MK409686">
    <property type="protein sequence ID" value="QID03194.1"/>
    <property type="molecule type" value="Genomic_DNA"/>
</dbReference>
<feature type="domain" description="NADH:ubiquinone oxidoreductase chain 4 N-terminal" evidence="19">
    <location>
        <begin position="2"/>
        <end position="75"/>
    </location>
</feature>
<comment type="function">
    <text evidence="17">Core subunit of the mitochondrial membrane respiratory chain NADH dehydrogenase (Complex I) which catalyzes electron transfer from NADH through the respiratory chain, using ubiquinone as an electron acceptor. Essential for the catalytic activity and assembly of complex I.</text>
</comment>
<protein>
    <recommendedName>
        <fullName evidence="5 17">NADH-ubiquinone oxidoreductase chain 4</fullName>
        <ecNumber evidence="4 17">7.1.1.2</ecNumber>
    </recommendedName>
</protein>
<feature type="domain" description="NADH:quinone oxidoreductase/Mrp antiporter transmembrane" evidence="18">
    <location>
        <begin position="81"/>
        <end position="372"/>
    </location>
</feature>
<feature type="transmembrane region" description="Helical" evidence="17">
    <location>
        <begin position="316"/>
        <end position="337"/>
    </location>
</feature>
<geneLocation type="mitochondrion" evidence="20"/>
<keyword evidence="7 17" id="KW-0679">Respiratory chain</keyword>
<evidence type="ECO:0000256" key="1">
    <source>
        <dbReference type="ARBA" id="ARBA00003257"/>
    </source>
</evidence>
<evidence type="ECO:0000256" key="10">
    <source>
        <dbReference type="ARBA" id="ARBA00022982"/>
    </source>
</evidence>
<dbReference type="PANTHER" id="PTHR43507">
    <property type="entry name" value="NADH-UBIQUINONE OXIDOREDUCTASE CHAIN 4"/>
    <property type="match status" value="1"/>
</dbReference>
<evidence type="ECO:0000256" key="9">
    <source>
        <dbReference type="ARBA" id="ARBA00022967"/>
    </source>
</evidence>
<feature type="transmembrane region" description="Helical" evidence="17">
    <location>
        <begin position="357"/>
        <end position="383"/>
    </location>
</feature>
<evidence type="ECO:0000256" key="8">
    <source>
        <dbReference type="ARBA" id="ARBA00022692"/>
    </source>
</evidence>
<evidence type="ECO:0000259" key="18">
    <source>
        <dbReference type="Pfam" id="PF00361"/>
    </source>
</evidence>
<evidence type="ECO:0000256" key="2">
    <source>
        <dbReference type="ARBA" id="ARBA00004225"/>
    </source>
</evidence>
<evidence type="ECO:0000256" key="14">
    <source>
        <dbReference type="ARBA" id="ARBA00023128"/>
    </source>
</evidence>
<keyword evidence="14 17" id="KW-0496">Mitochondrion</keyword>
<keyword evidence="12 17" id="KW-0520">NAD</keyword>
<dbReference type="EC" id="7.1.1.2" evidence="4 17"/>
<evidence type="ECO:0000256" key="13">
    <source>
        <dbReference type="ARBA" id="ARBA00023075"/>
    </source>
</evidence>
<feature type="transmembrane region" description="Helical" evidence="17">
    <location>
        <begin position="84"/>
        <end position="105"/>
    </location>
</feature>
<evidence type="ECO:0000313" key="20">
    <source>
        <dbReference type="EMBL" id="QID03194.1"/>
    </source>
</evidence>
<keyword evidence="10 17" id="KW-0249">Electron transport</keyword>
<evidence type="ECO:0000256" key="4">
    <source>
        <dbReference type="ARBA" id="ARBA00012944"/>
    </source>
</evidence>
<proteinExistence type="inferred from homology"/>
<feature type="transmembrane region" description="Helical" evidence="17">
    <location>
        <begin position="31"/>
        <end position="53"/>
    </location>
</feature>
<dbReference type="GO" id="GO:0003954">
    <property type="term" value="F:NADH dehydrogenase activity"/>
    <property type="evidence" value="ECO:0007669"/>
    <property type="project" value="TreeGrafter"/>
</dbReference>
<evidence type="ECO:0000256" key="6">
    <source>
        <dbReference type="ARBA" id="ARBA00022448"/>
    </source>
</evidence>
<dbReference type="GO" id="GO:0031966">
    <property type="term" value="C:mitochondrial membrane"/>
    <property type="evidence" value="ECO:0007669"/>
    <property type="project" value="UniProtKB-SubCell"/>
</dbReference>
<name>A0A6G6A5S6_9HEXA</name>